<proteinExistence type="predicted"/>
<dbReference type="Gene3D" id="3.10.180.10">
    <property type="entry name" value="2,3-Dihydroxybiphenyl 1,2-Dioxygenase, domain 1"/>
    <property type="match status" value="1"/>
</dbReference>
<dbReference type="Proteomes" id="UP000230842">
    <property type="component" value="Unassembled WGS sequence"/>
</dbReference>
<dbReference type="InterPro" id="IPR004360">
    <property type="entry name" value="Glyas_Fos-R_dOase_dom"/>
</dbReference>
<evidence type="ECO:0000313" key="3">
    <source>
        <dbReference type="Proteomes" id="UP000230842"/>
    </source>
</evidence>
<dbReference type="PANTHER" id="PTHR36437">
    <property type="entry name" value="GLYOXALASE/BLEOMYCIN RESISTANCE PROTEIN/DIOXYGENASE"/>
    <property type="match status" value="1"/>
</dbReference>
<keyword evidence="2" id="KW-0456">Lyase</keyword>
<dbReference type="InterPro" id="IPR029068">
    <property type="entry name" value="Glyas_Bleomycin-R_OHBP_Dase"/>
</dbReference>
<gene>
    <name evidence="2" type="ORF">CLV56_0309</name>
</gene>
<comment type="caution">
    <text evidence="2">The sequence shown here is derived from an EMBL/GenBank/DDBJ whole genome shotgun (WGS) entry which is preliminary data.</text>
</comment>
<dbReference type="OrthoDB" id="485032at2"/>
<dbReference type="InterPro" id="IPR037523">
    <property type="entry name" value="VOC_core"/>
</dbReference>
<organism evidence="2 3">
    <name type="scientific">Mumia flava</name>
    <dbReference type="NCBI Taxonomy" id="1348852"/>
    <lineage>
        <taxon>Bacteria</taxon>
        <taxon>Bacillati</taxon>
        <taxon>Actinomycetota</taxon>
        <taxon>Actinomycetes</taxon>
        <taxon>Propionibacteriales</taxon>
        <taxon>Nocardioidaceae</taxon>
        <taxon>Mumia</taxon>
    </lineage>
</organism>
<dbReference type="EMBL" id="PGEZ01000001">
    <property type="protein sequence ID" value="PJJ56105.1"/>
    <property type="molecule type" value="Genomic_DNA"/>
</dbReference>
<accession>A0A0B2AYM5</accession>
<dbReference type="PANTHER" id="PTHR36437:SF2">
    <property type="entry name" value="GLYOXALASE_BLEOMYCIN RESISTANCE PROTEIN_DIOXYGENASE"/>
    <property type="match status" value="1"/>
</dbReference>
<reference evidence="2 3" key="1">
    <citation type="submission" date="2017-11" db="EMBL/GenBank/DDBJ databases">
        <title>Genomic Encyclopedia of Archaeal and Bacterial Type Strains, Phase II (KMG-II): From Individual Species to Whole Genera.</title>
        <authorList>
            <person name="Goeker M."/>
        </authorList>
    </citation>
    <scope>NUCLEOTIDE SEQUENCE [LARGE SCALE GENOMIC DNA]</scope>
    <source>
        <strain evidence="2 3">DSM 27763</strain>
    </source>
</reference>
<dbReference type="PROSITE" id="PS51819">
    <property type="entry name" value="VOC"/>
    <property type="match status" value="1"/>
</dbReference>
<name>A0A0B2AYM5_9ACTN</name>
<keyword evidence="3" id="KW-1185">Reference proteome</keyword>
<sequence>MEMKLELIPVPVVDIDRAKTFYVDQVGFVEDVDVRPADGVRFVQLTPPGSSCSIVLGTNLPSITGMTPGSLLGVHLVVDDIAAVRDELVSRGVQVAQIRDIGGGVQFAEITDPDGNRLLLQEMAWRTGDKF</sequence>
<evidence type="ECO:0000259" key="1">
    <source>
        <dbReference type="PROSITE" id="PS51819"/>
    </source>
</evidence>
<dbReference type="RefSeq" id="WP_039368741.1">
    <property type="nucleotide sequence ID" value="NZ_PGEZ01000001.1"/>
</dbReference>
<dbReference type="GO" id="GO:0016829">
    <property type="term" value="F:lyase activity"/>
    <property type="evidence" value="ECO:0007669"/>
    <property type="project" value="UniProtKB-KW"/>
</dbReference>
<evidence type="ECO:0000313" key="2">
    <source>
        <dbReference type="EMBL" id="PJJ56105.1"/>
    </source>
</evidence>
<dbReference type="AlphaFoldDB" id="A0A0B2AYM5"/>
<dbReference type="SUPFAM" id="SSF54593">
    <property type="entry name" value="Glyoxalase/Bleomycin resistance protein/Dihydroxybiphenyl dioxygenase"/>
    <property type="match status" value="1"/>
</dbReference>
<dbReference type="Pfam" id="PF00903">
    <property type="entry name" value="Glyoxalase"/>
    <property type="match status" value="1"/>
</dbReference>
<protein>
    <submittedName>
        <fullName evidence="2">Putative enzyme related to lactoylglutathione lyase</fullName>
    </submittedName>
</protein>
<feature type="domain" description="VOC" evidence="1">
    <location>
        <begin position="4"/>
        <end position="123"/>
    </location>
</feature>